<evidence type="ECO:0000313" key="3">
    <source>
        <dbReference type="EMBL" id="QCD87973.1"/>
    </source>
</evidence>
<dbReference type="PANTHER" id="PTHR34210">
    <property type="entry name" value="OS01G0252900 PROTEIN"/>
    <property type="match status" value="1"/>
</dbReference>
<gene>
    <name evidence="3" type="ORF">DEO72_LG3g2513</name>
</gene>
<feature type="region of interest" description="Disordered" evidence="2">
    <location>
        <begin position="1"/>
        <end position="63"/>
    </location>
</feature>
<name>A0A4D6LHE9_VIGUN</name>
<evidence type="ECO:0000256" key="2">
    <source>
        <dbReference type="SAM" id="MobiDB-lite"/>
    </source>
</evidence>
<feature type="region of interest" description="Disordered" evidence="2">
    <location>
        <begin position="130"/>
        <end position="150"/>
    </location>
</feature>
<dbReference type="AlphaFoldDB" id="A0A4D6LHE9"/>
<feature type="region of interest" description="Disordered" evidence="2">
    <location>
        <begin position="284"/>
        <end position="315"/>
    </location>
</feature>
<keyword evidence="1" id="KW-0175">Coiled coil</keyword>
<reference evidence="3 4" key="1">
    <citation type="submission" date="2019-04" db="EMBL/GenBank/DDBJ databases">
        <title>An improved genome assembly and genetic linkage map for asparagus bean, Vigna unguiculata ssp. sesquipedialis.</title>
        <authorList>
            <person name="Xia Q."/>
            <person name="Zhang R."/>
            <person name="Dong Y."/>
        </authorList>
    </citation>
    <scope>NUCLEOTIDE SEQUENCE [LARGE SCALE GENOMIC DNA]</scope>
    <source>
        <tissue evidence="3">Leaf</tissue>
    </source>
</reference>
<evidence type="ECO:0000313" key="4">
    <source>
        <dbReference type="Proteomes" id="UP000501690"/>
    </source>
</evidence>
<evidence type="ECO:0000256" key="1">
    <source>
        <dbReference type="SAM" id="Coils"/>
    </source>
</evidence>
<protein>
    <submittedName>
        <fullName evidence="3">Uncharacterized protein</fullName>
    </submittedName>
</protein>
<accession>A0A4D6LHE9</accession>
<proteinExistence type="predicted"/>
<feature type="coiled-coil region" evidence="1">
    <location>
        <begin position="177"/>
        <end position="241"/>
    </location>
</feature>
<dbReference type="Proteomes" id="UP000501690">
    <property type="component" value="Linkage Group LG3"/>
</dbReference>
<feature type="compositionally biased region" description="Basic and acidic residues" evidence="2">
    <location>
        <begin position="38"/>
        <end position="49"/>
    </location>
</feature>
<feature type="compositionally biased region" description="Polar residues" evidence="2">
    <location>
        <begin position="131"/>
        <end position="144"/>
    </location>
</feature>
<dbReference type="EMBL" id="CP039347">
    <property type="protein sequence ID" value="QCD87973.1"/>
    <property type="molecule type" value="Genomic_DNA"/>
</dbReference>
<sequence length="315" mass="35719">MRRQGHYGDPSANTSVGGQMHHMVAGPRGEAKSGNFEGRLEAFTPERENPYANSKPEGQWRWEMDESKMSNSMTSRMFSEGKYFSLPLHTSSVSRRPGYTGLYYRKSFQTPKQRGTVSCSSVGQGVDASKSYFQGQGRSNNDSRSQAHEEDMDVGYEGNHLSQTFEGLEQNFRDDIIKLTKEQNDAEDAEYARHREKINAINAQYEEKLAALRAQHSNRRAEFLQREAHARQQQYQQLIRDPYPSSGMAPRDPHGFNNSNAPGVGGEVQRGYSADHFDPYRERARFLGGGRDQGFEPRGPYPGGRVYDTGSRYYN</sequence>
<dbReference type="PANTHER" id="PTHR34210:SF1">
    <property type="entry name" value="OS03G0274700 PROTEIN"/>
    <property type="match status" value="1"/>
</dbReference>
<keyword evidence="4" id="KW-1185">Reference proteome</keyword>
<organism evidence="3 4">
    <name type="scientific">Vigna unguiculata</name>
    <name type="common">Cowpea</name>
    <dbReference type="NCBI Taxonomy" id="3917"/>
    <lineage>
        <taxon>Eukaryota</taxon>
        <taxon>Viridiplantae</taxon>
        <taxon>Streptophyta</taxon>
        <taxon>Embryophyta</taxon>
        <taxon>Tracheophyta</taxon>
        <taxon>Spermatophyta</taxon>
        <taxon>Magnoliopsida</taxon>
        <taxon>eudicotyledons</taxon>
        <taxon>Gunneridae</taxon>
        <taxon>Pentapetalae</taxon>
        <taxon>rosids</taxon>
        <taxon>fabids</taxon>
        <taxon>Fabales</taxon>
        <taxon>Fabaceae</taxon>
        <taxon>Papilionoideae</taxon>
        <taxon>50 kb inversion clade</taxon>
        <taxon>NPAAA clade</taxon>
        <taxon>indigoferoid/millettioid clade</taxon>
        <taxon>Phaseoleae</taxon>
        <taxon>Vigna</taxon>
    </lineage>
</organism>